<evidence type="ECO:0000313" key="10">
    <source>
        <dbReference type="EMBL" id="MDP9896071.1"/>
    </source>
</evidence>
<dbReference type="GO" id="GO:0005886">
    <property type="term" value="C:plasma membrane"/>
    <property type="evidence" value="ECO:0007669"/>
    <property type="project" value="UniProtKB-SubCell"/>
</dbReference>
<feature type="domain" description="PAC" evidence="8">
    <location>
        <begin position="421"/>
        <end position="474"/>
    </location>
</feature>
<dbReference type="PROSITE" id="PS50113">
    <property type="entry name" value="PAC"/>
    <property type="match status" value="1"/>
</dbReference>
<evidence type="ECO:0000256" key="4">
    <source>
        <dbReference type="ARBA" id="ARBA00022989"/>
    </source>
</evidence>
<gene>
    <name evidence="10" type="ORF">J2W31_005198</name>
</gene>
<dbReference type="PANTHER" id="PTHR44757">
    <property type="entry name" value="DIGUANYLATE CYCLASE DGCP"/>
    <property type="match status" value="1"/>
</dbReference>
<feature type="domain" description="GGDEF" evidence="9">
    <location>
        <begin position="878"/>
        <end position="1013"/>
    </location>
</feature>
<dbReference type="GO" id="GO:0003824">
    <property type="term" value="F:catalytic activity"/>
    <property type="evidence" value="ECO:0007669"/>
    <property type="project" value="UniProtKB-ARBA"/>
</dbReference>
<dbReference type="InterPro" id="IPR052155">
    <property type="entry name" value="Biofilm_reg_signaling"/>
</dbReference>
<dbReference type="InterPro" id="IPR043128">
    <property type="entry name" value="Rev_trsase/Diguanyl_cyclase"/>
</dbReference>
<dbReference type="Pfam" id="PF08448">
    <property type="entry name" value="PAS_4"/>
    <property type="match status" value="4"/>
</dbReference>
<feature type="transmembrane region" description="Helical" evidence="6">
    <location>
        <begin position="277"/>
        <end position="297"/>
    </location>
</feature>
<dbReference type="PROSITE" id="PS50887">
    <property type="entry name" value="GGDEF"/>
    <property type="match status" value="1"/>
</dbReference>
<evidence type="ECO:0000313" key="11">
    <source>
        <dbReference type="Proteomes" id="UP001242045"/>
    </source>
</evidence>
<evidence type="ECO:0000259" key="7">
    <source>
        <dbReference type="PROSITE" id="PS50112"/>
    </source>
</evidence>
<dbReference type="InterPro" id="IPR013656">
    <property type="entry name" value="PAS_4"/>
</dbReference>
<dbReference type="InterPro" id="IPR000160">
    <property type="entry name" value="GGDEF_dom"/>
</dbReference>
<dbReference type="SMART" id="SM00267">
    <property type="entry name" value="GGDEF"/>
    <property type="match status" value="1"/>
</dbReference>
<comment type="caution">
    <text evidence="10">The sequence shown here is derived from an EMBL/GenBank/DDBJ whole genome shotgun (WGS) entry which is preliminary data.</text>
</comment>
<dbReference type="SUPFAM" id="SSF55785">
    <property type="entry name" value="PYP-like sensor domain (PAS domain)"/>
    <property type="match status" value="4"/>
</dbReference>
<dbReference type="InterPro" id="IPR035965">
    <property type="entry name" value="PAS-like_dom_sf"/>
</dbReference>
<dbReference type="CDD" id="cd00130">
    <property type="entry name" value="PAS"/>
    <property type="match status" value="2"/>
</dbReference>
<keyword evidence="5 6" id="KW-0472">Membrane</keyword>
<dbReference type="InterPro" id="IPR029787">
    <property type="entry name" value="Nucleotide_cyclase"/>
</dbReference>
<protein>
    <submittedName>
        <fullName evidence="10">Diguanylate cyclase (GGDEF)-like protein/PAS domain S-box-containing protein</fullName>
    </submittedName>
</protein>
<evidence type="ECO:0000256" key="5">
    <source>
        <dbReference type="ARBA" id="ARBA00023136"/>
    </source>
</evidence>
<reference evidence="10" key="1">
    <citation type="submission" date="2023-07" db="EMBL/GenBank/DDBJ databases">
        <title>Sorghum-associated microbial communities from plants grown in Nebraska, USA.</title>
        <authorList>
            <person name="Schachtman D."/>
        </authorList>
    </citation>
    <scope>NUCLEOTIDE SEQUENCE</scope>
    <source>
        <strain evidence="10">DS3754</strain>
    </source>
</reference>
<accession>A0AAW8D8A9</accession>
<dbReference type="AlphaFoldDB" id="A0AAW8D8A9"/>
<keyword evidence="2" id="KW-1003">Cell membrane</keyword>
<dbReference type="EMBL" id="JAUSRD010000015">
    <property type="protein sequence ID" value="MDP9896071.1"/>
    <property type="molecule type" value="Genomic_DNA"/>
</dbReference>
<proteinExistence type="predicted"/>
<evidence type="ECO:0000256" key="3">
    <source>
        <dbReference type="ARBA" id="ARBA00022692"/>
    </source>
</evidence>
<evidence type="ECO:0000256" key="6">
    <source>
        <dbReference type="SAM" id="Phobius"/>
    </source>
</evidence>
<dbReference type="Gene3D" id="3.30.450.20">
    <property type="entry name" value="PAS domain"/>
    <property type="match status" value="5"/>
</dbReference>
<evidence type="ECO:0000259" key="8">
    <source>
        <dbReference type="PROSITE" id="PS50113"/>
    </source>
</evidence>
<evidence type="ECO:0000259" key="9">
    <source>
        <dbReference type="PROSITE" id="PS50887"/>
    </source>
</evidence>
<organism evidence="10 11">
    <name type="scientific">Variovorax boronicumulans</name>
    <dbReference type="NCBI Taxonomy" id="436515"/>
    <lineage>
        <taxon>Bacteria</taxon>
        <taxon>Pseudomonadati</taxon>
        <taxon>Pseudomonadota</taxon>
        <taxon>Betaproteobacteria</taxon>
        <taxon>Burkholderiales</taxon>
        <taxon>Comamonadaceae</taxon>
        <taxon>Variovorax</taxon>
    </lineage>
</organism>
<dbReference type="SUPFAM" id="SSF55073">
    <property type="entry name" value="Nucleotide cyclase"/>
    <property type="match status" value="1"/>
</dbReference>
<evidence type="ECO:0000256" key="2">
    <source>
        <dbReference type="ARBA" id="ARBA00022475"/>
    </source>
</evidence>
<dbReference type="Pfam" id="PF02743">
    <property type="entry name" value="dCache_1"/>
    <property type="match status" value="1"/>
</dbReference>
<evidence type="ECO:0000256" key="1">
    <source>
        <dbReference type="ARBA" id="ARBA00004651"/>
    </source>
</evidence>
<keyword evidence="4 6" id="KW-1133">Transmembrane helix</keyword>
<dbReference type="CDD" id="cd01949">
    <property type="entry name" value="GGDEF"/>
    <property type="match status" value="1"/>
</dbReference>
<dbReference type="SMART" id="SM00091">
    <property type="entry name" value="PAS"/>
    <property type="match status" value="4"/>
</dbReference>
<comment type="subcellular location">
    <subcellularLocation>
        <location evidence="1">Cell membrane</location>
        <topology evidence="1">Multi-pass membrane protein</topology>
    </subcellularLocation>
</comment>
<dbReference type="Pfam" id="PF00990">
    <property type="entry name" value="GGDEF"/>
    <property type="match status" value="1"/>
</dbReference>
<dbReference type="CDD" id="cd12914">
    <property type="entry name" value="PDC1_DGC_like"/>
    <property type="match status" value="1"/>
</dbReference>
<feature type="domain" description="PAS" evidence="7">
    <location>
        <begin position="723"/>
        <end position="793"/>
    </location>
</feature>
<dbReference type="NCBIfam" id="TIGR00229">
    <property type="entry name" value="sensory_box"/>
    <property type="match status" value="2"/>
</dbReference>
<dbReference type="Gene3D" id="6.10.340.10">
    <property type="match status" value="1"/>
</dbReference>
<name>A0AAW8D8A9_9BURK</name>
<dbReference type="Gene3D" id="3.30.70.270">
    <property type="match status" value="1"/>
</dbReference>
<keyword evidence="3 6" id="KW-0812">Transmembrane</keyword>
<dbReference type="PROSITE" id="PS50112">
    <property type="entry name" value="PAS"/>
    <property type="match status" value="2"/>
</dbReference>
<dbReference type="Proteomes" id="UP001242045">
    <property type="component" value="Unassembled WGS sequence"/>
</dbReference>
<dbReference type="InterPro" id="IPR033479">
    <property type="entry name" value="dCache_1"/>
</dbReference>
<dbReference type="InterPro" id="IPR000014">
    <property type="entry name" value="PAS"/>
</dbReference>
<dbReference type="CDD" id="cd12912">
    <property type="entry name" value="PDC2_MCP_like"/>
    <property type="match status" value="1"/>
</dbReference>
<sequence>MSLGVAAVVLAATFAVATVALQFVKTSMRESIAQEEFARVSALADAVDQKFISRRTLLKTFGDSAEALTLADAAPLQAFLEQHKSLREAFDNVAFIDMDGNLVANLNNANQVRRINVKDRAYFRDTVAFKEGVISEPYRNRLNGLAQVAITEPVLDSEGRVQFVISGSINLKERNILGELASVRFGETGYLFITTTNGIVVDHPREERVLEAASPQTARNPEIERAIRGFEGATEGVNREGVHGLYAFRRLRQADWIMGAMYPRDEAFAHVDAIERAAWAGAFVLALLAGAIALAVVRQQLKPLTALHRHMLDAQAAPTEVAALRTYTNDEIGDLSRTFDRLIRQRQADEKFLRDITDNLPAMVSHADAQGRYTFVNARLCEKLGQSAAQLIGQPVQSMRSPGDDVALEAGLQRVAMGESVSLERRDASGPGAQERFFQTDLIPDLDHAGQYRGYYAMTFDVTERKRIEVSLAHSEAKVRIIADNIPALVSHVDASLNYTFVNAHIRALHRNDSMVGQSMPEARGAADFAVVEPYIRRALAGETVVVEKKGDPARGIGERTYKAHYIPDQDASGTVQGVFAMTFDITDEVNVRKALTEQEKRLRDVTDSIPALVGYFDTEENCLYANSRARQMADHGDRPLDGVTLRSALGESMYAQHAPYIPVVLAGKQVRFPLHAPLHGKDGHFQAHLIPDKDLDGRVLGFYLMTFNITALKQAELQRADSENRLRTITDNLPALITYIDREENVTFANATHREWFGLEPSQLLGRPLHDVVGHGVYQKRKALIDRALAGERVEFEDQTPAVGAGRVARISLVPDIGADGATNGIFSLCLDITALKAVESQLIELARLDTLTGLPNRLAFNELLPAALLRAQRTGSAMALMFLDIDAFKTINDTLGHASGDSVLVEYANRLRSSVRATDIVARLAGDEFVVVLENLPARDAAAGVAQKILAQIRAPAFRLDSQPLQVTTSIGIAFRLGGDAPVTAEELLAHADSALYAAKSAGRNRFEFSD</sequence>
<dbReference type="InterPro" id="IPR000700">
    <property type="entry name" value="PAS-assoc_C"/>
</dbReference>
<dbReference type="FunFam" id="3.30.70.270:FF:000001">
    <property type="entry name" value="Diguanylate cyclase domain protein"/>
    <property type="match status" value="1"/>
</dbReference>
<feature type="domain" description="PAS" evidence="7">
    <location>
        <begin position="349"/>
        <end position="419"/>
    </location>
</feature>
<dbReference type="RefSeq" id="WP_307686525.1">
    <property type="nucleotide sequence ID" value="NZ_JAUSRD010000015.1"/>
</dbReference>
<dbReference type="NCBIfam" id="TIGR00254">
    <property type="entry name" value="GGDEF"/>
    <property type="match status" value="1"/>
</dbReference>
<dbReference type="PANTHER" id="PTHR44757:SF2">
    <property type="entry name" value="BIOFILM ARCHITECTURE MAINTENANCE PROTEIN MBAA"/>
    <property type="match status" value="1"/>
</dbReference>